<evidence type="ECO:0000256" key="3">
    <source>
        <dbReference type="ARBA" id="ARBA00037722"/>
    </source>
</evidence>
<evidence type="ECO:0000313" key="6">
    <source>
        <dbReference type="Proteomes" id="UP001497623"/>
    </source>
</evidence>
<evidence type="ECO:0000259" key="4">
    <source>
        <dbReference type="PROSITE" id="PS50222"/>
    </source>
</evidence>
<organism evidence="5 6">
    <name type="scientific">Meganyctiphanes norvegica</name>
    <name type="common">Northern krill</name>
    <name type="synonym">Thysanopoda norvegica</name>
    <dbReference type="NCBI Taxonomy" id="48144"/>
    <lineage>
        <taxon>Eukaryota</taxon>
        <taxon>Metazoa</taxon>
        <taxon>Ecdysozoa</taxon>
        <taxon>Arthropoda</taxon>
        <taxon>Crustacea</taxon>
        <taxon>Multicrustacea</taxon>
        <taxon>Malacostraca</taxon>
        <taxon>Eumalacostraca</taxon>
        <taxon>Eucarida</taxon>
        <taxon>Euphausiacea</taxon>
        <taxon>Euphausiidae</taxon>
        <taxon>Meganyctiphanes</taxon>
    </lineage>
</organism>
<dbReference type="FunFam" id="1.10.238.10:FF:000527">
    <property type="entry name" value="Calmodulin-3"/>
    <property type="match status" value="2"/>
</dbReference>
<feature type="domain" description="EF-hand" evidence="4">
    <location>
        <begin position="188"/>
        <end position="223"/>
    </location>
</feature>
<feature type="domain" description="EF-hand" evidence="4">
    <location>
        <begin position="56"/>
        <end position="91"/>
    </location>
</feature>
<dbReference type="Proteomes" id="UP001497623">
    <property type="component" value="Unassembled WGS sequence"/>
</dbReference>
<keyword evidence="1" id="KW-0677">Repeat</keyword>
<feature type="domain" description="EF-hand" evidence="4">
    <location>
        <begin position="151"/>
        <end position="186"/>
    </location>
</feature>
<dbReference type="GO" id="GO:0005509">
    <property type="term" value="F:calcium ion binding"/>
    <property type="evidence" value="ECO:0007669"/>
    <property type="project" value="InterPro"/>
</dbReference>
<reference evidence="5 6" key="1">
    <citation type="submission" date="2024-05" db="EMBL/GenBank/DDBJ databases">
        <authorList>
            <person name="Wallberg A."/>
        </authorList>
    </citation>
    <scope>NUCLEOTIDE SEQUENCE [LARGE SCALE GENOMIC DNA]</scope>
</reference>
<dbReference type="SUPFAM" id="SSF47473">
    <property type="entry name" value="EF-hand"/>
    <property type="match status" value="2"/>
</dbReference>
<dbReference type="CDD" id="cd00051">
    <property type="entry name" value="EFh"/>
    <property type="match status" value="2"/>
</dbReference>
<dbReference type="GO" id="GO:0016460">
    <property type="term" value="C:myosin II complex"/>
    <property type="evidence" value="ECO:0007669"/>
    <property type="project" value="TreeGrafter"/>
</dbReference>
<dbReference type="GO" id="GO:0072686">
    <property type="term" value="C:mitotic spindle"/>
    <property type="evidence" value="ECO:0007669"/>
    <property type="project" value="UniProtKB-ARBA"/>
</dbReference>
<feature type="domain" description="EF-hand" evidence="4">
    <location>
        <begin position="20"/>
        <end position="55"/>
    </location>
</feature>
<comment type="function">
    <text evidence="3">Troponin is the central regulatory protein of striated muscle contraction. Tn consists of three components: Tn-I which is the inhibitor of actomyosin ATPase, Tn-T which contains the binding site for tropomyosin and Tn-C. The binding of calcium to Tn-C abolishes the inhibitory action of Tn on actin filaments.</text>
</comment>
<feature type="domain" description="EF-hand" evidence="4">
    <location>
        <begin position="224"/>
        <end position="258"/>
    </location>
</feature>
<gene>
    <name evidence="5" type="ORF">MNOR_LOCUS12383</name>
</gene>
<dbReference type="Pfam" id="PF13499">
    <property type="entry name" value="EF-hand_7"/>
    <property type="match status" value="3"/>
</dbReference>
<evidence type="ECO:0000256" key="2">
    <source>
        <dbReference type="ARBA" id="ARBA00022837"/>
    </source>
</evidence>
<dbReference type="PROSITE" id="PS00018">
    <property type="entry name" value="EF_HAND_1"/>
    <property type="match status" value="6"/>
</dbReference>
<dbReference type="PROSITE" id="PS50222">
    <property type="entry name" value="EF_HAND_2"/>
    <property type="match status" value="6"/>
</dbReference>
<proteinExistence type="predicted"/>
<dbReference type="Gene3D" id="1.10.238.10">
    <property type="entry name" value="EF-hand"/>
    <property type="match status" value="3"/>
</dbReference>
<dbReference type="AlphaFoldDB" id="A0AAV2QHX6"/>
<dbReference type="InterPro" id="IPR011992">
    <property type="entry name" value="EF-hand-dom_pair"/>
</dbReference>
<name>A0AAV2QHX6_MEGNR</name>
<dbReference type="InterPro" id="IPR002048">
    <property type="entry name" value="EF_hand_dom"/>
</dbReference>
<dbReference type="SMART" id="SM00054">
    <property type="entry name" value="EFh"/>
    <property type="match status" value="6"/>
</dbReference>
<evidence type="ECO:0000256" key="1">
    <source>
        <dbReference type="ARBA" id="ARBA00022737"/>
    </source>
</evidence>
<keyword evidence="2" id="KW-0106">Calcium</keyword>
<dbReference type="EMBL" id="CAXKWB010006770">
    <property type="protein sequence ID" value="CAL4084309.1"/>
    <property type="molecule type" value="Genomic_DNA"/>
</dbReference>
<accession>A0AAV2QHX6</accession>
<sequence>MADQLTEEQLAKAKKYFSMEEIAEFKEAFSMIDKDNNGSITTKELGAAMGSFGHNHTDAELLKMISEVDADDNGTMDFPEFLLAMTTNDTDSPSGEAVQLTEEQLVEVQKTFSMEQIAEFKEAFSMIDKDNDGIVTIKELGTVMESLGQNRTEGELLKMISEVDTDANGTMDFSEFLFAMTTKDTDTPSDEEIRKAFKEFDLDGNGFISTFEFRYVINKLGDILTDEEVNGIIQEVDGDGDGKIDYEEFFTMMTADDS</sequence>
<feature type="domain" description="EF-hand" evidence="4">
    <location>
        <begin position="115"/>
        <end position="150"/>
    </location>
</feature>
<evidence type="ECO:0000313" key="5">
    <source>
        <dbReference type="EMBL" id="CAL4084309.1"/>
    </source>
</evidence>
<protein>
    <recommendedName>
        <fullName evidence="4">EF-hand domain-containing protein</fullName>
    </recommendedName>
</protein>
<dbReference type="InterPro" id="IPR050230">
    <property type="entry name" value="CALM/Myosin/TropC-like"/>
</dbReference>
<comment type="caution">
    <text evidence="5">The sequence shown here is derived from an EMBL/GenBank/DDBJ whole genome shotgun (WGS) entry which is preliminary data.</text>
</comment>
<keyword evidence="6" id="KW-1185">Reference proteome</keyword>
<dbReference type="PANTHER" id="PTHR23048:SF0">
    <property type="entry name" value="CALMODULIN LIKE 3"/>
    <property type="match status" value="1"/>
</dbReference>
<dbReference type="PANTHER" id="PTHR23048">
    <property type="entry name" value="MYOSIN LIGHT CHAIN 1, 3"/>
    <property type="match status" value="1"/>
</dbReference>
<dbReference type="InterPro" id="IPR018247">
    <property type="entry name" value="EF_Hand_1_Ca_BS"/>
</dbReference>